<organism evidence="2 3">
    <name type="scientific">Segatella copri</name>
    <dbReference type="NCBI Taxonomy" id="165179"/>
    <lineage>
        <taxon>Bacteria</taxon>
        <taxon>Pseudomonadati</taxon>
        <taxon>Bacteroidota</taxon>
        <taxon>Bacteroidia</taxon>
        <taxon>Bacteroidales</taxon>
        <taxon>Prevotellaceae</taxon>
        <taxon>Segatella</taxon>
    </lineage>
</organism>
<comment type="caution">
    <text evidence="2">The sequence shown here is derived from an EMBL/GenBank/DDBJ whole genome shotgun (WGS) entry which is preliminary data.</text>
</comment>
<protein>
    <submittedName>
        <fullName evidence="2">Glycosyltransferase family 2 protein</fullName>
    </submittedName>
</protein>
<dbReference type="EMBL" id="QRNB01000005">
    <property type="protein sequence ID" value="RHK12502.1"/>
    <property type="molecule type" value="Genomic_DNA"/>
</dbReference>
<evidence type="ECO:0000313" key="2">
    <source>
        <dbReference type="EMBL" id="RHK12502.1"/>
    </source>
</evidence>
<dbReference type="InterPro" id="IPR029044">
    <property type="entry name" value="Nucleotide-diphossugar_trans"/>
</dbReference>
<dbReference type="CDD" id="cd00761">
    <property type="entry name" value="Glyco_tranf_GTA_type"/>
    <property type="match status" value="1"/>
</dbReference>
<dbReference type="Proteomes" id="UP000286211">
    <property type="component" value="Unassembled WGS sequence"/>
</dbReference>
<evidence type="ECO:0000313" key="3">
    <source>
        <dbReference type="Proteomes" id="UP000286211"/>
    </source>
</evidence>
<name>A0A3R6MFA5_9BACT</name>
<accession>A0A3R6MFA5</accession>
<evidence type="ECO:0000259" key="1">
    <source>
        <dbReference type="Pfam" id="PF00535"/>
    </source>
</evidence>
<dbReference type="PANTHER" id="PTHR22916">
    <property type="entry name" value="GLYCOSYLTRANSFERASE"/>
    <property type="match status" value="1"/>
</dbReference>
<dbReference type="InterPro" id="IPR001173">
    <property type="entry name" value="Glyco_trans_2-like"/>
</dbReference>
<dbReference type="SUPFAM" id="SSF53448">
    <property type="entry name" value="Nucleotide-diphospho-sugar transferases"/>
    <property type="match status" value="1"/>
</dbReference>
<reference evidence="2 3" key="1">
    <citation type="submission" date="2018-08" db="EMBL/GenBank/DDBJ databases">
        <title>A genome reference for cultivated species of the human gut microbiota.</title>
        <authorList>
            <person name="Zou Y."/>
            <person name="Xue W."/>
            <person name="Luo G."/>
        </authorList>
    </citation>
    <scope>NUCLEOTIDE SEQUENCE [LARGE SCALE GENOMIC DNA]</scope>
    <source>
        <strain evidence="2 3">AF46-2NS</strain>
    </source>
</reference>
<dbReference type="AlphaFoldDB" id="A0A3R6MFA5"/>
<sequence length="346" mass="40243">MINTTSFLLSIIIPSYNMEEYIGNNLKRLVATQHLDKIEIIVVNDGSKDNTSAIAHEYQQQFPQNIIVVDKENAHYGSCINKGLALARGKYFRILDADDFFEPDALDAFVEKLETCDADLVVTLRTEITIDKNGKEKNKKFPIANIEYGKVYEASSFVITDYSKKVEFNMHSMTYKSSILHKVGLVLPTGICYTDLLYCLIPLSSIKDLIVYDIYLYNYLVGREGNSTNAIALKKNFSHITKVLTLMFEYLDAQKQECLTPAIRLNQLRYIDEAAILFMQSLRFNKHIKKEDYSNITVVMNYCRKYGIINKYMKKYYFRIWQLFNTRFSLNCMLGWYAFTHPFRKI</sequence>
<feature type="domain" description="Glycosyltransferase 2-like" evidence="1">
    <location>
        <begin position="10"/>
        <end position="147"/>
    </location>
</feature>
<dbReference type="Gene3D" id="3.90.550.10">
    <property type="entry name" value="Spore Coat Polysaccharide Biosynthesis Protein SpsA, Chain A"/>
    <property type="match status" value="1"/>
</dbReference>
<dbReference type="GO" id="GO:0016758">
    <property type="term" value="F:hexosyltransferase activity"/>
    <property type="evidence" value="ECO:0007669"/>
    <property type="project" value="UniProtKB-ARBA"/>
</dbReference>
<gene>
    <name evidence="2" type="ORF">DW079_01845</name>
</gene>
<dbReference type="PANTHER" id="PTHR22916:SF3">
    <property type="entry name" value="UDP-GLCNAC:BETAGAL BETA-1,3-N-ACETYLGLUCOSAMINYLTRANSFERASE-LIKE PROTEIN 1"/>
    <property type="match status" value="1"/>
</dbReference>
<dbReference type="Pfam" id="PF00535">
    <property type="entry name" value="Glycos_transf_2"/>
    <property type="match status" value="1"/>
</dbReference>
<proteinExistence type="predicted"/>
<keyword evidence="2" id="KW-0808">Transferase</keyword>